<dbReference type="OMA" id="CGHADYH"/>
<dbReference type="HOGENOM" id="CLU_2159923_0_0_1"/>
<organism evidence="2 3">
    <name type="scientific">Sclerotinia sclerotiorum (strain ATCC 18683 / 1980 / Ss-1)</name>
    <name type="common">White mold</name>
    <name type="synonym">Whetzelinia sclerotiorum</name>
    <dbReference type="NCBI Taxonomy" id="665079"/>
    <lineage>
        <taxon>Eukaryota</taxon>
        <taxon>Fungi</taxon>
        <taxon>Dikarya</taxon>
        <taxon>Ascomycota</taxon>
        <taxon>Pezizomycotina</taxon>
        <taxon>Leotiomycetes</taxon>
        <taxon>Helotiales</taxon>
        <taxon>Sclerotiniaceae</taxon>
        <taxon>Sclerotinia</taxon>
    </lineage>
</organism>
<dbReference type="GeneID" id="5492196"/>
<proteinExistence type="predicted"/>
<accession>A7EBM0</accession>
<dbReference type="InParanoid" id="A7EBM0"/>
<dbReference type="KEGG" id="ssl:SS1G_02706"/>
<evidence type="ECO:0000313" key="2">
    <source>
        <dbReference type="EMBL" id="EDN99848.1"/>
    </source>
</evidence>
<sequence>MCLTIKYIYTCGHADYHPIEPCSPTSSPLNCLDQESQVLDMPRMCDRCLAKRGSSAADMRLQDGVRRRMRGVDREGRVREMGRERRGGSGRSGMERRRHGRAKEVGCCVVM</sequence>
<evidence type="ECO:0000256" key="1">
    <source>
        <dbReference type="SAM" id="MobiDB-lite"/>
    </source>
</evidence>
<feature type="region of interest" description="Disordered" evidence="1">
    <location>
        <begin position="63"/>
        <end position="100"/>
    </location>
</feature>
<evidence type="ECO:0000313" key="3">
    <source>
        <dbReference type="Proteomes" id="UP000001312"/>
    </source>
</evidence>
<reference evidence="3" key="1">
    <citation type="journal article" date="2011" name="PLoS Genet.">
        <title>Genomic analysis of the necrotrophic fungal pathogens Sclerotinia sclerotiorum and Botrytis cinerea.</title>
        <authorList>
            <person name="Amselem J."/>
            <person name="Cuomo C.A."/>
            <person name="van Kan J.A."/>
            <person name="Viaud M."/>
            <person name="Benito E.P."/>
            <person name="Couloux A."/>
            <person name="Coutinho P.M."/>
            <person name="de Vries R.P."/>
            <person name="Dyer P.S."/>
            <person name="Fillinger S."/>
            <person name="Fournier E."/>
            <person name="Gout L."/>
            <person name="Hahn M."/>
            <person name="Kohn L."/>
            <person name="Lapalu N."/>
            <person name="Plummer K.M."/>
            <person name="Pradier J.M."/>
            <person name="Quevillon E."/>
            <person name="Sharon A."/>
            <person name="Simon A."/>
            <person name="ten Have A."/>
            <person name="Tudzynski B."/>
            <person name="Tudzynski P."/>
            <person name="Wincker P."/>
            <person name="Andrew M."/>
            <person name="Anthouard V."/>
            <person name="Beever R.E."/>
            <person name="Beffa R."/>
            <person name="Benoit I."/>
            <person name="Bouzid O."/>
            <person name="Brault B."/>
            <person name="Chen Z."/>
            <person name="Choquer M."/>
            <person name="Collemare J."/>
            <person name="Cotton P."/>
            <person name="Danchin E.G."/>
            <person name="Da Silva C."/>
            <person name="Gautier A."/>
            <person name="Giraud C."/>
            <person name="Giraud T."/>
            <person name="Gonzalez C."/>
            <person name="Grossetete S."/>
            <person name="Guldener U."/>
            <person name="Henrissat B."/>
            <person name="Howlett B.J."/>
            <person name="Kodira C."/>
            <person name="Kretschmer M."/>
            <person name="Lappartient A."/>
            <person name="Leroch M."/>
            <person name="Levis C."/>
            <person name="Mauceli E."/>
            <person name="Neuveglise C."/>
            <person name="Oeser B."/>
            <person name="Pearson M."/>
            <person name="Poulain J."/>
            <person name="Poussereau N."/>
            <person name="Quesneville H."/>
            <person name="Rascle C."/>
            <person name="Schumacher J."/>
            <person name="Segurens B."/>
            <person name="Sexton A."/>
            <person name="Silva E."/>
            <person name="Sirven C."/>
            <person name="Soanes D.M."/>
            <person name="Talbot N.J."/>
            <person name="Templeton M."/>
            <person name="Yandava C."/>
            <person name="Yarden O."/>
            <person name="Zeng Q."/>
            <person name="Rollins J.A."/>
            <person name="Lebrun M.H."/>
            <person name="Dickman M."/>
        </authorList>
    </citation>
    <scope>NUCLEOTIDE SEQUENCE [LARGE SCALE GENOMIC DNA]</scope>
    <source>
        <strain evidence="3">ATCC 18683 / 1980 / Ss-1</strain>
    </source>
</reference>
<protein>
    <submittedName>
        <fullName evidence="2">Uncharacterized protein</fullName>
    </submittedName>
</protein>
<dbReference type="RefSeq" id="XP_001596486.1">
    <property type="nucleotide sequence ID" value="XM_001596436.1"/>
</dbReference>
<dbReference type="Proteomes" id="UP000001312">
    <property type="component" value="Unassembled WGS sequence"/>
</dbReference>
<gene>
    <name evidence="2" type="ORF">SS1G_02706</name>
</gene>
<dbReference type="EMBL" id="CH476623">
    <property type="protein sequence ID" value="EDN99848.1"/>
    <property type="molecule type" value="Genomic_DNA"/>
</dbReference>
<feature type="compositionally biased region" description="Basic and acidic residues" evidence="1">
    <location>
        <begin position="63"/>
        <end position="87"/>
    </location>
</feature>
<dbReference type="AlphaFoldDB" id="A7EBM0"/>
<name>A7EBM0_SCLS1</name>
<keyword evidence="3" id="KW-1185">Reference proteome</keyword>